<protein>
    <submittedName>
        <fullName evidence="2">Glycosyl transferase family 1</fullName>
    </submittedName>
</protein>
<dbReference type="Proteomes" id="UP000078287">
    <property type="component" value="Unassembled WGS sequence"/>
</dbReference>
<name>A0A178M5X8_9CHLR</name>
<dbReference type="GO" id="GO:0016757">
    <property type="term" value="F:glycosyltransferase activity"/>
    <property type="evidence" value="ECO:0007669"/>
    <property type="project" value="InterPro"/>
</dbReference>
<dbReference type="SUPFAM" id="SSF53756">
    <property type="entry name" value="UDP-Glycosyltransferase/glycogen phosphorylase"/>
    <property type="match status" value="1"/>
</dbReference>
<dbReference type="CDD" id="cd03801">
    <property type="entry name" value="GT4_PimA-like"/>
    <property type="match status" value="1"/>
</dbReference>
<dbReference type="STRING" id="1707952.A6A03_03215"/>
<keyword evidence="3" id="KW-1185">Reference proteome</keyword>
<dbReference type="PANTHER" id="PTHR12526">
    <property type="entry name" value="GLYCOSYLTRANSFERASE"/>
    <property type="match status" value="1"/>
</dbReference>
<dbReference type="PANTHER" id="PTHR12526:SF636">
    <property type="entry name" value="BLL3647 PROTEIN"/>
    <property type="match status" value="1"/>
</dbReference>
<dbReference type="InterPro" id="IPR001296">
    <property type="entry name" value="Glyco_trans_1"/>
</dbReference>
<dbReference type="Pfam" id="PF00534">
    <property type="entry name" value="Glycos_transf_1"/>
    <property type="match status" value="1"/>
</dbReference>
<sequence>MTPRIAYCSPVNPAPSGISDYSEELLPYLAQYAEITLFVEDGLRPTNPQLERHFTVLPIRKLERLARRGVFDAIVYHMGNSPAHAGIWRVAQRVPGVMVMHDFVLHHFMVWYAANVQRDIKRYVAMMRARYGAEGENVAQLMIRSRFSEAAFSFPCNEDVLAAAKAVIGHSRYLLEQVAAIRPDLPRGLVPMGVPLPPVIDRNEARRRLGIPLERPLLATFGNINAWKRIEPTLRALSALRREGIDAHCVLVGSVSPNYALKSVIERLGLQAAVTVTGYVERSRFEDYVAATDVCLNLRYPTAGETSASLLRLLGAGKPTLVSAVDAFCELPPDVVAQVDVDECETDMIVAYCRRLLADPALAAALGARARAYVATNHTLPGAARAMIGFLAEVYGWPAPRLLRAEPLWDPAPPLAPVTSPASPAQPAAASPSLLVQAAARAAAEIGLTEDDTAALRSVAARIDELT</sequence>
<dbReference type="Gene3D" id="3.40.50.2000">
    <property type="entry name" value="Glycogen Phosphorylase B"/>
    <property type="match status" value="1"/>
</dbReference>
<keyword evidence="2" id="KW-0808">Transferase</keyword>
<gene>
    <name evidence="2" type="ORF">A6A03_03215</name>
</gene>
<evidence type="ECO:0000313" key="3">
    <source>
        <dbReference type="Proteomes" id="UP000078287"/>
    </source>
</evidence>
<proteinExistence type="predicted"/>
<accession>A0A178M5X8</accession>
<evidence type="ECO:0000259" key="1">
    <source>
        <dbReference type="Pfam" id="PF00534"/>
    </source>
</evidence>
<comment type="caution">
    <text evidence="2">The sequence shown here is derived from an EMBL/GenBank/DDBJ whole genome shotgun (WGS) entry which is preliminary data.</text>
</comment>
<reference evidence="2 3" key="1">
    <citation type="submission" date="2016-04" db="EMBL/GenBank/DDBJ databases">
        <title>Chloroflexus islandicus sp. nov., a thermophilic filamentous anoxygenic phototrophic bacterium from geyser Strokkur (Iceland).</title>
        <authorList>
            <person name="Gaisin V.A."/>
            <person name="Kalashnikov A.M."/>
            <person name="Sukhacheva M.V."/>
            <person name="Grouzdev D.S."/>
            <person name="Ivanov T.M."/>
            <person name="Kuznetsov B."/>
            <person name="Gorlenko V.M."/>
        </authorList>
    </citation>
    <scope>NUCLEOTIDE SEQUENCE [LARGE SCALE GENOMIC DNA]</scope>
    <source>
        <strain evidence="3">isl-2</strain>
    </source>
</reference>
<feature type="domain" description="Glycosyl transferase family 1" evidence="1">
    <location>
        <begin position="201"/>
        <end position="371"/>
    </location>
</feature>
<dbReference type="OrthoDB" id="9797829at2"/>
<dbReference type="EMBL" id="LWQS01000071">
    <property type="protein sequence ID" value="OAN44170.1"/>
    <property type="molecule type" value="Genomic_DNA"/>
</dbReference>
<organism evidence="2 3">
    <name type="scientific">Chloroflexus islandicus</name>
    <dbReference type="NCBI Taxonomy" id="1707952"/>
    <lineage>
        <taxon>Bacteria</taxon>
        <taxon>Bacillati</taxon>
        <taxon>Chloroflexota</taxon>
        <taxon>Chloroflexia</taxon>
        <taxon>Chloroflexales</taxon>
        <taxon>Chloroflexineae</taxon>
        <taxon>Chloroflexaceae</taxon>
        <taxon>Chloroflexus</taxon>
    </lineage>
</organism>
<dbReference type="RefSeq" id="WP_066789705.1">
    <property type="nucleotide sequence ID" value="NZ_LWQS01000071.1"/>
</dbReference>
<dbReference type="AlphaFoldDB" id="A0A178M5X8"/>
<evidence type="ECO:0000313" key="2">
    <source>
        <dbReference type="EMBL" id="OAN44170.1"/>
    </source>
</evidence>